<feature type="transmembrane region" description="Helical" evidence="2">
    <location>
        <begin position="201"/>
        <end position="219"/>
    </location>
</feature>
<feature type="compositionally biased region" description="Acidic residues" evidence="1">
    <location>
        <begin position="587"/>
        <end position="605"/>
    </location>
</feature>
<evidence type="ECO:0000313" key="5">
    <source>
        <dbReference type="Proteomes" id="UP001179280"/>
    </source>
</evidence>
<feature type="transmembrane region" description="Helical" evidence="2">
    <location>
        <begin position="7"/>
        <end position="26"/>
    </location>
</feature>
<dbReference type="InterPro" id="IPR052901">
    <property type="entry name" value="Bact_TGase-like"/>
</dbReference>
<keyword evidence="2" id="KW-0472">Membrane</keyword>
<feature type="transmembrane region" description="Helical" evidence="2">
    <location>
        <begin position="57"/>
        <end position="76"/>
    </location>
</feature>
<evidence type="ECO:0000256" key="1">
    <source>
        <dbReference type="SAM" id="MobiDB-lite"/>
    </source>
</evidence>
<dbReference type="EMBL" id="JAFBCV010000025">
    <property type="protein sequence ID" value="MBM7841223.1"/>
    <property type="molecule type" value="Genomic_DNA"/>
</dbReference>
<feature type="transmembrane region" description="Helical" evidence="2">
    <location>
        <begin position="138"/>
        <end position="156"/>
    </location>
</feature>
<feature type="transmembrane region" description="Helical" evidence="2">
    <location>
        <begin position="32"/>
        <end position="50"/>
    </location>
</feature>
<proteinExistence type="predicted"/>
<reference evidence="4" key="1">
    <citation type="submission" date="2021-01" db="EMBL/GenBank/DDBJ databases">
        <title>Genomic Encyclopedia of Type Strains, Phase IV (KMG-IV): sequencing the most valuable type-strain genomes for metagenomic binning, comparative biology and taxonomic classification.</title>
        <authorList>
            <person name="Goeker M."/>
        </authorList>
    </citation>
    <scope>NUCLEOTIDE SEQUENCE</scope>
    <source>
        <strain evidence="4">DSM 21943</strain>
    </source>
</reference>
<feature type="region of interest" description="Disordered" evidence="1">
    <location>
        <begin position="587"/>
        <end position="616"/>
    </location>
</feature>
<dbReference type="InterPro" id="IPR038765">
    <property type="entry name" value="Papain-like_cys_pep_sf"/>
</dbReference>
<evidence type="ECO:0000313" key="4">
    <source>
        <dbReference type="EMBL" id="MBM7841223.1"/>
    </source>
</evidence>
<dbReference type="SMART" id="SM00460">
    <property type="entry name" value="TGc"/>
    <property type="match status" value="1"/>
</dbReference>
<evidence type="ECO:0000256" key="2">
    <source>
        <dbReference type="SAM" id="Phobius"/>
    </source>
</evidence>
<protein>
    <recommendedName>
        <fullName evidence="3">Transglutaminase-like domain-containing protein</fullName>
    </recommendedName>
</protein>
<feature type="transmembrane region" description="Helical" evidence="2">
    <location>
        <begin position="162"/>
        <end position="181"/>
    </location>
</feature>
<feature type="transmembrane region" description="Helical" evidence="2">
    <location>
        <begin position="111"/>
        <end position="131"/>
    </location>
</feature>
<dbReference type="SUPFAM" id="SSF54001">
    <property type="entry name" value="Cysteine proteinases"/>
    <property type="match status" value="1"/>
</dbReference>
<dbReference type="Gene3D" id="3.10.620.30">
    <property type="match status" value="1"/>
</dbReference>
<keyword evidence="5" id="KW-1185">Reference proteome</keyword>
<sequence>MHKKNRFFRDLLLYMFGFLLLLEWLYPVPHLTYSHGVTTFVVGTILFFVITFLRLPLVVSLLLRGTVVLACLFWLFPSASNQDSWFTFFIDDFLYNTFLLSSGDVVGLTDMYRTMLFFLLLSILSYLLYYWIVHARRILVFLLMSIIYISTIDTFSEYDGSWSIIRLFTIGLFLFVTLHLIRKGERDGSKAVYSFGALSRIGAFIGVFIMVAASISYAMPKPEPQWPDPLPYIQSAFGFASGGAGSPVQRIGYSDDDRVLGGGFINDDTPVFIATVQEGHYWKGETKDVYTGSGWELSDLDNRSERSISPAESINTERLDQFVEVEEQEANVQFYSEGEQQFNHLFYPEVLISEEVYIAHEQQSKPIQIDPLSSLVTMVDESIPPNDYTLTFQDQTFMVEGLRSIGLPNYSEANFADVQPYLQLPDSLPGRVQELAQELTDADESQYEKAQTIERFLSGPTFEYETEDVPVPAVNEDYVDQFLFETLRGYCDNFSTAMVVMLRSLDIPARWVKGFTEGELQGQSQERDDYNEYVVTNNNAHSWVEVYFPEAGWVPFEPTPSFSGFTFQQPEIETDDTSADDVLEMEDTEELIEESPEEPEADEEAAVSGEGGADQDQGTAEFATLIVILSMTGFFLVAFLFRRPIARGYLLRKQNATNDTDEKYARSYEQLLWVLHLHGFKRSQTQTLKEYARYVDLELNSTDMVQLTETYESFIYSDSNPTFDRKRFNENWKNILTEIKS</sequence>
<feature type="transmembrane region" description="Helical" evidence="2">
    <location>
        <begin position="622"/>
        <end position="641"/>
    </location>
</feature>
<gene>
    <name evidence="4" type="ORF">JOC54_004524</name>
</gene>
<comment type="caution">
    <text evidence="4">The sequence shown here is derived from an EMBL/GenBank/DDBJ whole genome shotgun (WGS) entry which is preliminary data.</text>
</comment>
<dbReference type="Pfam" id="PF01841">
    <property type="entry name" value="Transglut_core"/>
    <property type="match status" value="1"/>
</dbReference>
<keyword evidence="2" id="KW-1133">Transmembrane helix</keyword>
<accession>A0ABS2T0C4</accession>
<organism evidence="4 5">
    <name type="scientific">Shouchella xiaoxiensis</name>
    <dbReference type="NCBI Taxonomy" id="766895"/>
    <lineage>
        <taxon>Bacteria</taxon>
        <taxon>Bacillati</taxon>
        <taxon>Bacillota</taxon>
        <taxon>Bacilli</taxon>
        <taxon>Bacillales</taxon>
        <taxon>Bacillaceae</taxon>
        <taxon>Shouchella</taxon>
    </lineage>
</organism>
<dbReference type="PANTHER" id="PTHR42736">
    <property type="entry name" value="PROTEIN-GLUTAMINE GAMMA-GLUTAMYLTRANSFERASE"/>
    <property type="match status" value="1"/>
</dbReference>
<dbReference type="InterPro" id="IPR002931">
    <property type="entry name" value="Transglutaminase-like"/>
</dbReference>
<dbReference type="Proteomes" id="UP001179280">
    <property type="component" value="Unassembled WGS sequence"/>
</dbReference>
<dbReference type="RefSeq" id="WP_204469245.1">
    <property type="nucleotide sequence ID" value="NZ_JAFBCV010000025.1"/>
</dbReference>
<dbReference type="PANTHER" id="PTHR42736:SF1">
    <property type="entry name" value="PROTEIN-GLUTAMINE GAMMA-GLUTAMYLTRANSFERASE"/>
    <property type="match status" value="1"/>
</dbReference>
<evidence type="ECO:0000259" key="3">
    <source>
        <dbReference type="SMART" id="SM00460"/>
    </source>
</evidence>
<feature type="domain" description="Transglutaminase-like" evidence="3">
    <location>
        <begin position="483"/>
        <end position="560"/>
    </location>
</feature>
<keyword evidence="2" id="KW-0812">Transmembrane</keyword>
<name>A0ABS2T0C4_9BACI</name>